<evidence type="ECO:0000313" key="2">
    <source>
        <dbReference type="Proteomes" id="UP000594464"/>
    </source>
</evidence>
<evidence type="ECO:0000313" key="1">
    <source>
        <dbReference type="EMBL" id="QPJ65096.1"/>
    </source>
</evidence>
<accession>A0A7T0C243</accession>
<dbReference type="AlphaFoldDB" id="A0A7T0C243"/>
<protein>
    <submittedName>
        <fullName evidence="1">Uncharacterized protein</fullName>
    </submittedName>
</protein>
<name>A0A7T0C243_9BACT</name>
<reference evidence="2" key="1">
    <citation type="submission" date="2020-02" db="EMBL/GenBank/DDBJ databases">
        <title>Genomic and physiological characterization of two novel Nitrospinaceae genera.</title>
        <authorList>
            <person name="Mueller A.J."/>
            <person name="Jung M.-Y."/>
            <person name="Strachan C.R."/>
            <person name="Herbold C.W."/>
            <person name="Kirkegaard R.H."/>
            <person name="Daims H."/>
        </authorList>
    </citation>
    <scope>NUCLEOTIDE SEQUENCE [LARGE SCALE GENOMIC DNA]</scope>
</reference>
<organism evidence="1 2">
    <name type="scientific">Candidatus Nitrohelix vancouverensis</name>
    <dbReference type="NCBI Taxonomy" id="2705534"/>
    <lineage>
        <taxon>Bacteria</taxon>
        <taxon>Pseudomonadati</taxon>
        <taxon>Nitrospinota/Tectimicrobiota group</taxon>
        <taxon>Nitrospinota</taxon>
        <taxon>Nitrospinia</taxon>
        <taxon>Nitrospinales</taxon>
        <taxon>Nitrospinaceae</taxon>
        <taxon>Candidatus Nitrohelix</taxon>
    </lineage>
</organism>
<proteinExistence type="predicted"/>
<gene>
    <name evidence="1" type="ORF">G3M78_06720</name>
</gene>
<dbReference type="EMBL" id="CP048620">
    <property type="protein sequence ID" value="QPJ65096.1"/>
    <property type="molecule type" value="Genomic_DNA"/>
</dbReference>
<dbReference type="KEGG" id="nva:G3M78_06720"/>
<dbReference type="Proteomes" id="UP000594464">
    <property type="component" value="Chromosome"/>
</dbReference>
<sequence length="66" mass="7018">MLTIFPKAFSLGFAAKGAHVESDFSSLDPHWAGGWTEQGMSFVDETDTSVVLQTQDGPLADGRTAS</sequence>